<sequence>MKQDRSRKCAYHKNHGHTMKQCRSLHYLVERLIRSRHLEQYIHSDGKCRETTRNPNDQVPMDSAALRVGAGQFYLTRFAKRYAHGGRHNHLSSSRSELGNSTDLLQMSTYGQMGLLSSILENPGRILFEFNRVSITSLGDVVLLVQAGPVTQNVQFSMVEDLFPLNTIMGRTWLHGMKVIPSHIIK</sequence>
<dbReference type="AlphaFoldDB" id="A0A438GUC6"/>
<dbReference type="PANTHER" id="PTHR33240">
    <property type="entry name" value="OS08G0508500 PROTEIN"/>
    <property type="match status" value="1"/>
</dbReference>
<evidence type="ECO:0000313" key="2">
    <source>
        <dbReference type="Proteomes" id="UP000288805"/>
    </source>
</evidence>
<name>A0A438GUC6_VITVI</name>
<evidence type="ECO:0000313" key="1">
    <source>
        <dbReference type="EMBL" id="RVW75816.1"/>
    </source>
</evidence>
<gene>
    <name evidence="1" type="ORF">CK203_055094</name>
</gene>
<protein>
    <submittedName>
        <fullName evidence="1">Uncharacterized protein</fullName>
    </submittedName>
</protein>
<accession>A0A438GUC6</accession>
<dbReference type="PANTHER" id="PTHR33240:SF8">
    <property type="entry name" value="OS03G0439900 PROTEIN"/>
    <property type="match status" value="1"/>
</dbReference>
<comment type="caution">
    <text evidence="1">The sequence shown here is derived from an EMBL/GenBank/DDBJ whole genome shotgun (WGS) entry which is preliminary data.</text>
</comment>
<organism evidence="1 2">
    <name type="scientific">Vitis vinifera</name>
    <name type="common">Grape</name>
    <dbReference type="NCBI Taxonomy" id="29760"/>
    <lineage>
        <taxon>Eukaryota</taxon>
        <taxon>Viridiplantae</taxon>
        <taxon>Streptophyta</taxon>
        <taxon>Embryophyta</taxon>
        <taxon>Tracheophyta</taxon>
        <taxon>Spermatophyta</taxon>
        <taxon>Magnoliopsida</taxon>
        <taxon>eudicotyledons</taxon>
        <taxon>Gunneridae</taxon>
        <taxon>Pentapetalae</taxon>
        <taxon>rosids</taxon>
        <taxon>Vitales</taxon>
        <taxon>Vitaceae</taxon>
        <taxon>Viteae</taxon>
        <taxon>Vitis</taxon>
    </lineage>
</organism>
<reference evidence="1 2" key="1">
    <citation type="journal article" date="2018" name="PLoS Genet.">
        <title>Population sequencing reveals clonal diversity and ancestral inbreeding in the grapevine cultivar Chardonnay.</title>
        <authorList>
            <person name="Roach M.J."/>
            <person name="Johnson D.L."/>
            <person name="Bohlmann J."/>
            <person name="van Vuuren H.J."/>
            <person name="Jones S.J."/>
            <person name="Pretorius I.S."/>
            <person name="Schmidt S.A."/>
            <person name="Borneman A.R."/>
        </authorList>
    </citation>
    <scope>NUCLEOTIDE SEQUENCE [LARGE SCALE GENOMIC DNA]</scope>
    <source>
        <strain evidence="2">cv. Chardonnay</strain>
        <tissue evidence="1">Leaf</tissue>
    </source>
</reference>
<proteinExistence type="predicted"/>
<dbReference type="EMBL" id="QGNW01000340">
    <property type="protein sequence ID" value="RVW75816.1"/>
    <property type="molecule type" value="Genomic_DNA"/>
</dbReference>
<dbReference type="Proteomes" id="UP000288805">
    <property type="component" value="Unassembled WGS sequence"/>
</dbReference>